<organism evidence="3 4">
    <name type="scientific">Ecytonucleospora hepatopenaei</name>
    <dbReference type="NCBI Taxonomy" id="646526"/>
    <lineage>
        <taxon>Eukaryota</taxon>
        <taxon>Fungi</taxon>
        <taxon>Fungi incertae sedis</taxon>
        <taxon>Microsporidia</taxon>
        <taxon>Enterocytozoonidae</taxon>
        <taxon>Ecytonucleospora</taxon>
    </lineage>
</organism>
<name>A0A1W0E965_9MICR</name>
<evidence type="ECO:0000259" key="2">
    <source>
        <dbReference type="PROSITE" id="PS50003"/>
    </source>
</evidence>
<feature type="region of interest" description="Disordered" evidence="1">
    <location>
        <begin position="29"/>
        <end position="68"/>
    </location>
</feature>
<dbReference type="GO" id="GO:0016301">
    <property type="term" value="F:kinase activity"/>
    <property type="evidence" value="ECO:0007669"/>
    <property type="project" value="UniProtKB-KW"/>
</dbReference>
<dbReference type="SUPFAM" id="SSF50729">
    <property type="entry name" value="PH domain-like"/>
    <property type="match status" value="1"/>
</dbReference>
<dbReference type="VEuPathDB" id="MicrosporidiaDB:EHP00_2379"/>
<dbReference type="Gene3D" id="2.30.29.30">
    <property type="entry name" value="Pleckstrin-homology domain (PH domain)/Phosphotyrosine-binding domain (PTB)"/>
    <property type="match status" value="1"/>
</dbReference>
<dbReference type="EMBL" id="MNPJ01000002">
    <property type="protein sequence ID" value="OQS55773.1"/>
    <property type="molecule type" value="Genomic_DNA"/>
</dbReference>
<evidence type="ECO:0000256" key="1">
    <source>
        <dbReference type="SAM" id="MobiDB-lite"/>
    </source>
</evidence>
<comment type="caution">
    <text evidence="3">The sequence shown here is derived from an EMBL/GenBank/DDBJ whole genome shotgun (WGS) entry which is preliminary data.</text>
</comment>
<proteinExistence type="predicted"/>
<evidence type="ECO:0000313" key="3">
    <source>
        <dbReference type="EMBL" id="OQS55773.1"/>
    </source>
</evidence>
<dbReference type="OrthoDB" id="73919at2759"/>
<feature type="domain" description="PH" evidence="2">
    <location>
        <begin position="90"/>
        <end position="185"/>
    </location>
</feature>
<sequence>MVIPKKENSKENILADDMSIHDPEDIINIPNTNNSDLKDNTNNSDLKDNTNNTSNNTNNNTKYNDNSYRPRYLVDVSPDSKILEYRQKNMVVCEGFMWKKRRIFQCFWHQKYFVLLKNGFLVYHKTDGSKFAKGNFNMAQLKVVKRYAFEEKHPYRIVLPDESYFGFDGQEDRDYWYEKIESTQKKINRN</sequence>
<gene>
    <name evidence="3" type="ORF">EHP00_2379</name>
</gene>
<keyword evidence="3" id="KW-0808">Transferase</keyword>
<keyword evidence="4" id="KW-1185">Reference proteome</keyword>
<dbReference type="InterPro" id="IPR001849">
    <property type="entry name" value="PH_domain"/>
</dbReference>
<protein>
    <submittedName>
        <fullName evidence="3">Adenylate kinase related protein</fullName>
    </submittedName>
</protein>
<accession>A0A1W0E965</accession>
<dbReference type="PROSITE" id="PS50003">
    <property type="entry name" value="PH_DOMAIN"/>
    <property type="match status" value="1"/>
</dbReference>
<dbReference type="Proteomes" id="UP000192758">
    <property type="component" value="Unassembled WGS sequence"/>
</dbReference>
<dbReference type="CDD" id="cd00821">
    <property type="entry name" value="PH"/>
    <property type="match status" value="1"/>
</dbReference>
<evidence type="ECO:0000313" key="4">
    <source>
        <dbReference type="Proteomes" id="UP000192758"/>
    </source>
</evidence>
<feature type="compositionally biased region" description="Low complexity" evidence="1">
    <location>
        <begin position="31"/>
        <end position="67"/>
    </location>
</feature>
<dbReference type="Pfam" id="PF00169">
    <property type="entry name" value="PH"/>
    <property type="match status" value="1"/>
</dbReference>
<dbReference type="AlphaFoldDB" id="A0A1W0E965"/>
<dbReference type="SMART" id="SM00233">
    <property type="entry name" value="PH"/>
    <property type="match status" value="1"/>
</dbReference>
<dbReference type="InterPro" id="IPR011993">
    <property type="entry name" value="PH-like_dom_sf"/>
</dbReference>
<keyword evidence="3" id="KW-0418">Kinase</keyword>
<reference evidence="3 4" key="1">
    <citation type="journal article" date="2017" name="Environ. Microbiol.">
        <title>Decay of the glycolytic pathway and adaptation to intranuclear parasitism within Enterocytozoonidae microsporidia.</title>
        <authorList>
            <person name="Wiredu Boakye D."/>
            <person name="Jaroenlak P."/>
            <person name="Prachumwat A."/>
            <person name="Williams T.A."/>
            <person name="Bateman K.S."/>
            <person name="Itsathitphaisarn O."/>
            <person name="Sritunyalucksana K."/>
            <person name="Paszkiewicz K.H."/>
            <person name="Moore K.A."/>
            <person name="Stentiford G.D."/>
            <person name="Williams B.A."/>
        </authorList>
    </citation>
    <scope>NUCLEOTIDE SEQUENCE [LARGE SCALE GENOMIC DNA]</scope>
    <source>
        <strain evidence="3 4">TH1</strain>
    </source>
</reference>